<dbReference type="EMBL" id="CADEBC010000596">
    <property type="protein sequence ID" value="CAB3258192.1"/>
    <property type="molecule type" value="Genomic_DNA"/>
</dbReference>
<dbReference type="InterPro" id="IPR029058">
    <property type="entry name" value="AB_hydrolase_fold"/>
</dbReference>
<evidence type="ECO:0000256" key="4">
    <source>
        <dbReference type="ARBA" id="ARBA00023180"/>
    </source>
</evidence>
<keyword evidence="3" id="KW-0378">Hydrolase</keyword>
<dbReference type="AlphaFoldDB" id="A0A8S1BG26"/>
<evidence type="ECO:0000256" key="2">
    <source>
        <dbReference type="ARBA" id="ARBA00022487"/>
    </source>
</evidence>
<sequence length="539" mass="61041">MERTRLLVLVVVVFNLFIIRNVVCYVRVDPLVLINGQGLVRGYRATDGDYSVFLGVPYAKVDPEDPFGPAQEPIPFDEVIYYARDGSVKCPQMTNEHSLSDNEDLDCLRLNIFVPFQASSTNPLPVLIWFHGGDFARGSGGQYGVSNFVRHDVVVVTLNYRLGPYGFMCLDIPEVPGNQGLKDQYAALRWIRSHISSFGGNPFNMTVAGQDAGATSVLLHIYADKDRYFRKAIVESGTPQSEGMFVSSDENVAIKIAGHLGVNTTDTTEALEFLKTTPHELVTAAAYELNLQLKPCRERSFSGVDIFVQNDPYSLTNTRSFRTSILIGYSSNERHSLSSEYFDSDPFYEKLQNNFNLSDEVLQNSAKIVRQFYIGDNALSEEVAKELEMFESDFGSYHPTERQITHLLQENLSEIYQYLYSYVGNTDANGVSRTSEPNYLIKMEGVRITEDQLVLDRLTTLWTNFVKYGNPTPSTTELIPLRWTPVTDGSRPTMIIDTDLRMESRVFQERMAFWDLFYSMYGNMAKLLRNCSDNPYICC</sequence>
<dbReference type="PANTHER" id="PTHR43142">
    <property type="entry name" value="CARBOXYLIC ESTER HYDROLASE"/>
    <property type="match status" value="1"/>
</dbReference>
<evidence type="ECO:0000256" key="3">
    <source>
        <dbReference type="ARBA" id="ARBA00022801"/>
    </source>
</evidence>
<dbReference type="PANTHER" id="PTHR43142:SF1">
    <property type="entry name" value="CARBOXYLIC ESTER HYDROLASE"/>
    <property type="match status" value="1"/>
</dbReference>
<keyword evidence="2" id="KW-0719">Serine esterase</keyword>
<dbReference type="Pfam" id="PF00135">
    <property type="entry name" value="COesterase"/>
    <property type="match status" value="1"/>
</dbReference>
<gene>
    <name evidence="6" type="ORF">APLA_LOCUS16375</name>
</gene>
<evidence type="ECO:0000313" key="7">
    <source>
        <dbReference type="Proteomes" id="UP000494106"/>
    </source>
</evidence>
<proteinExistence type="inferred from homology"/>
<keyword evidence="4" id="KW-0325">Glycoprotein</keyword>
<organism evidence="6 7">
    <name type="scientific">Arctia plantaginis</name>
    <name type="common">Wood tiger moth</name>
    <name type="synonym">Phalaena plantaginis</name>
    <dbReference type="NCBI Taxonomy" id="874455"/>
    <lineage>
        <taxon>Eukaryota</taxon>
        <taxon>Metazoa</taxon>
        <taxon>Ecdysozoa</taxon>
        <taxon>Arthropoda</taxon>
        <taxon>Hexapoda</taxon>
        <taxon>Insecta</taxon>
        <taxon>Pterygota</taxon>
        <taxon>Neoptera</taxon>
        <taxon>Endopterygota</taxon>
        <taxon>Lepidoptera</taxon>
        <taxon>Glossata</taxon>
        <taxon>Ditrysia</taxon>
        <taxon>Noctuoidea</taxon>
        <taxon>Erebidae</taxon>
        <taxon>Arctiinae</taxon>
        <taxon>Arctia</taxon>
    </lineage>
</organism>
<reference evidence="6 7" key="1">
    <citation type="submission" date="2020-04" db="EMBL/GenBank/DDBJ databases">
        <authorList>
            <person name="Wallbank WR R."/>
            <person name="Pardo Diaz C."/>
            <person name="Kozak K."/>
            <person name="Martin S."/>
            <person name="Jiggins C."/>
            <person name="Moest M."/>
            <person name="Warren A I."/>
            <person name="Byers J.R.P. K."/>
            <person name="Montejo-Kovacevich G."/>
            <person name="Yen C E."/>
        </authorList>
    </citation>
    <scope>NUCLEOTIDE SEQUENCE [LARGE SCALE GENOMIC DNA]</scope>
</reference>
<dbReference type="InterPro" id="IPR002018">
    <property type="entry name" value="CarbesteraseB"/>
</dbReference>
<dbReference type="GO" id="GO:0052689">
    <property type="term" value="F:carboxylic ester hydrolase activity"/>
    <property type="evidence" value="ECO:0007669"/>
    <property type="project" value="UniProtKB-KW"/>
</dbReference>
<dbReference type="SUPFAM" id="SSF53474">
    <property type="entry name" value="alpha/beta-Hydrolases"/>
    <property type="match status" value="1"/>
</dbReference>
<accession>A0A8S1BG26</accession>
<dbReference type="Gene3D" id="3.40.50.1820">
    <property type="entry name" value="alpha/beta hydrolase"/>
    <property type="match status" value="1"/>
</dbReference>
<evidence type="ECO:0000256" key="1">
    <source>
        <dbReference type="ARBA" id="ARBA00005964"/>
    </source>
</evidence>
<dbReference type="Proteomes" id="UP000494106">
    <property type="component" value="Unassembled WGS sequence"/>
</dbReference>
<name>A0A8S1BG26_ARCPL</name>
<comment type="caution">
    <text evidence="6">The sequence shown here is derived from an EMBL/GenBank/DDBJ whole genome shotgun (WGS) entry which is preliminary data.</text>
</comment>
<keyword evidence="7" id="KW-1185">Reference proteome</keyword>
<evidence type="ECO:0000259" key="5">
    <source>
        <dbReference type="Pfam" id="PF00135"/>
    </source>
</evidence>
<evidence type="ECO:0000313" key="6">
    <source>
        <dbReference type="EMBL" id="CAB3258192.1"/>
    </source>
</evidence>
<feature type="domain" description="Carboxylesterase type B" evidence="5">
    <location>
        <begin position="32"/>
        <end position="514"/>
    </location>
</feature>
<comment type="similarity">
    <text evidence="1">Belongs to the type-B carboxylesterase/lipase family.</text>
</comment>
<protein>
    <recommendedName>
        <fullName evidence="5">Carboxylesterase type B domain-containing protein</fullName>
    </recommendedName>
</protein>
<dbReference type="OrthoDB" id="19653at2759"/>